<dbReference type="AlphaFoldDB" id="A0A914CKZ8"/>
<name>A0A914CKZ8_9BILA</name>
<evidence type="ECO:0000313" key="2">
    <source>
        <dbReference type="WBParaSite" id="ACRNAN_scaffold11992.g27839.t1"/>
    </source>
</evidence>
<dbReference type="WBParaSite" id="ACRNAN_scaffold11992.g27839.t1">
    <property type="protein sequence ID" value="ACRNAN_scaffold11992.g27839.t1"/>
    <property type="gene ID" value="ACRNAN_scaffold11992.g27839"/>
</dbReference>
<reference evidence="2" key="1">
    <citation type="submission" date="2022-11" db="UniProtKB">
        <authorList>
            <consortium name="WormBaseParasite"/>
        </authorList>
    </citation>
    <scope>IDENTIFICATION</scope>
</reference>
<protein>
    <submittedName>
        <fullName evidence="2">Uncharacterized protein</fullName>
    </submittedName>
</protein>
<organism evidence="1 2">
    <name type="scientific">Acrobeloides nanus</name>
    <dbReference type="NCBI Taxonomy" id="290746"/>
    <lineage>
        <taxon>Eukaryota</taxon>
        <taxon>Metazoa</taxon>
        <taxon>Ecdysozoa</taxon>
        <taxon>Nematoda</taxon>
        <taxon>Chromadorea</taxon>
        <taxon>Rhabditida</taxon>
        <taxon>Tylenchina</taxon>
        <taxon>Cephalobomorpha</taxon>
        <taxon>Cephaloboidea</taxon>
        <taxon>Cephalobidae</taxon>
        <taxon>Acrobeloides</taxon>
    </lineage>
</organism>
<accession>A0A914CKZ8</accession>
<proteinExistence type="predicted"/>
<evidence type="ECO:0000313" key="1">
    <source>
        <dbReference type="Proteomes" id="UP000887540"/>
    </source>
</evidence>
<dbReference type="Proteomes" id="UP000887540">
    <property type="component" value="Unplaced"/>
</dbReference>
<sequence length="88" mass="10609">MTSSEFKEKQRNLLRIARQVECINASPVLLKIDSPKKYSKKFKRREFPFLQRNVHKVVLTWDQYQTRLKEWSEAERLGLCESKILLKK</sequence>
<keyword evidence="1" id="KW-1185">Reference proteome</keyword>